<dbReference type="HOGENOM" id="CLU_2805144_0_0_11"/>
<dbReference type="Proteomes" id="UP000010445">
    <property type="component" value="Unassembled WGS sequence"/>
</dbReference>
<protein>
    <submittedName>
        <fullName evidence="1">Uncharacterized protein</fullName>
    </submittedName>
</protein>
<reference evidence="1 2" key="1">
    <citation type="submission" date="2012-05" db="EMBL/GenBank/DDBJ databases">
        <authorList>
            <person name="Weinstock G."/>
            <person name="Sodergren E."/>
            <person name="Lobos E.A."/>
            <person name="Fulton L."/>
            <person name="Fulton R."/>
            <person name="Courtney L."/>
            <person name="Fronick C."/>
            <person name="O'Laughlin M."/>
            <person name="Godfrey J."/>
            <person name="Wilson R.M."/>
            <person name="Miner T."/>
            <person name="Farmer C."/>
            <person name="Delehaunty K."/>
            <person name="Cordes M."/>
            <person name="Minx P."/>
            <person name="Tomlinson C."/>
            <person name="Chen J."/>
            <person name="Wollam A."/>
            <person name="Pepin K.H."/>
            <person name="Bhonagiri V."/>
            <person name="Zhang X."/>
            <person name="Suruliraj S."/>
            <person name="Warren W."/>
            <person name="Mitreva M."/>
            <person name="Mardis E.R."/>
            <person name="Wilson R.K."/>
        </authorList>
    </citation>
    <scope>NUCLEOTIDE SEQUENCE [LARGE SCALE GENOMIC DNA]</scope>
    <source>
        <strain evidence="1 2">F0235</strain>
    </source>
</reference>
<evidence type="ECO:0000313" key="2">
    <source>
        <dbReference type="Proteomes" id="UP000010445"/>
    </source>
</evidence>
<comment type="caution">
    <text evidence="1">The sequence shown here is derived from an EMBL/GenBank/DDBJ whole genome shotgun (WGS) entry which is preliminary data.</text>
</comment>
<sequence length="67" mass="7774">MRKHPGKKHIKGKLMLSIQRCHPLAFRLSSKLCQELGPLPHNQRYLGCLSHCCFRSALHFHDLRLVS</sequence>
<dbReference type="AlphaFoldDB" id="L1MC09"/>
<proteinExistence type="predicted"/>
<keyword evidence="2" id="KW-1185">Reference proteome</keyword>
<gene>
    <name evidence="1" type="ORF">HMPREF9997_02201</name>
</gene>
<accession>L1MC09</accession>
<evidence type="ECO:0000313" key="1">
    <source>
        <dbReference type="EMBL" id="EKX88529.1"/>
    </source>
</evidence>
<dbReference type="EMBL" id="AMEM01000037">
    <property type="protein sequence ID" value="EKX88529.1"/>
    <property type="molecule type" value="Genomic_DNA"/>
</dbReference>
<name>L1MC09_9CORY</name>
<organism evidence="1 2">
    <name type="scientific">Corynebacterium durum F0235</name>
    <dbReference type="NCBI Taxonomy" id="1035195"/>
    <lineage>
        <taxon>Bacteria</taxon>
        <taxon>Bacillati</taxon>
        <taxon>Actinomycetota</taxon>
        <taxon>Actinomycetes</taxon>
        <taxon>Mycobacteriales</taxon>
        <taxon>Corynebacteriaceae</taxon>
        <taxon>Corynebacterium</taxon>
    </lineage>
</organism>